<accession>A0A0B2VXB9</accession>
<dbReference type="OrthoDB" id="5773441at2759"/>
<evidence type="ECO:0000313" key="3">
    <source>
        <dbReference type="Proteomes" id="UP000031036"/>
    </source>
</evidence>
<evidence type="ECO:0000256" key="1">
    <source>
        <dbReference type="SAM" id="SignalP"/>
    </source>
</evidence>
<gene>
    <name evidence="2" type="primary">mks-5</name>
    <name evidence="2" type="ORF">Tcan_08671</name>
</gene>
<dbReference type="EMBL" id="JPKZ01000682">
    <property type="protein sequence ID" value="KHN85992.1"/>
    <property type="molecule type" value="Genomic_DNA"/>
</dbReference>
<dbReference type="Proteomes" id="UP000031036">
    <property type="component" value="Unassembled WGS sequence"/>
</dbReference>
<protein>
    <submittedName>
        <fullName evidence="2">Protein fantom</fullName>
    </submittedName>
</protein>
<dbReference type="AlphaFoldDB" id="A0A0B2VXB9"/>
<comment type="caution">
    <text evidence="2">The sequence shown here is derived from an EMBL/GenBank/DDBJ whole genome shotgun (WGS) entry which is preliminary data.</text>
</comment>
<dbReference type="OMA" id="MILCHDF"/>
<keyword evidence="1" id="KW-0732">Signal</keyword>
<name>A0A0B2VXB9_TOXCA</name>
<organism evidence="2 3">
    <name type="scientific">Toxocara canis</name>
    <name type="common">Canine roundworm</name>
    <dbReference type="NCBI Taxonomy" id="6265"/>
    <lineage>
        <taxon>Eukaryota</taxon>
        <taxon>Metazoa</taxon>
        <taxon>Ecdysozoa</taxon>
        <taxon>Nematoda</taxon>
        <taxon>Chromadorea</taxon>
        <taxon>Rhabditida</taxon>
        <taxon>Spirurina</taxon>
        <taxon>Ascaridomorpha</taxon>
        <taxon>Ascaridoidea</taxon>
        <taxon>Toxocaridae</taxon>
        <taxon>Toxocara</taxon>
    </lineage>
</organism>
<keyword evidence="3" id="KW-1185">Reference proteome</keyword>
<evidence type="ECO:0000313" key="2">
    <source>
        <dbReference type="EMBL" id="KHN85992.1"/>
    </source>
</evidence>
<feature type="chain" id="PRO_5002078702" evidence="1">
    <location>
        <begin position="19"/>
        <end position="285"/>
    </location>
</feature>
<feature type="signal peptide" evidence="1">
    <location>
        <begin position="1"/>
        <end position="18"/>
    </location>
</feature>
<sequence length="285" mass="32128">MCLKRAVLFLHLTALTASHSSPCLLRCKDNNMNEVEKVVGRTNDWTADLVAPMHSILRGLPETANSHPALINRLRSICKANIEFANCVRSCNQRTAGIILLKGQTSWTNICAAFRHNIGEFTSAIVPCWARHGAEVGRRCALYATIVHNAVLDLVDNGIHAIQQHVSDLCKSITMYDKCYVWQADAFCGERAWRFLLQLNQNSSVVMMDLLRESKLVSEVPSSCREWKSANEYTAAWHVIREASLKITRPSLALKTDSCSIKAYVSLHILRRFNQGVLERSKNRY</sequence>
<reference evidence="2 3" key="1">
    <citation type="submission" date="2014-11" db="EMBL/GenBank/DDBJ databases">
        <title>Genetic blueprint of the zoonotic pathogen Toxocara canis.</title>
        <authorList>
            <person name="Zhu X.-Q."/>
            <person name="Korhonen P.K."/>
            <person name="Cai H."/>
            <person name="Young N.D."/>
            <person name="Nejsum P."/>
            <person name="von Samson-Himmelstjerna G."/>
            <person name="Boag P.R."/>
            <person name="Tan P."/>
            <person name="Li Q."/>
            <person name="Min J."/>
            <person name="Yang Y."/>
            <person name="Wang X."/>
            <person name="Fang X."/>
            <person name="Hall R.S."/>
            <person name="Hofmann A."/>
            <person name="Sternberg P.W."/>
            <person name="Jex A.R."/>
            <person name="Gasser R.B."/>
        </authorList>
    </citation>
    <scope>NUCLEOTIDE SEQUENCE [LARGE SCALE GENOMIC DNA]</scope>
    <source>
        <strain evidence="2">PN_DK_2014</strain>
    </source>
</reference>
<proteinExistence type="predicted"/>